<keyword evidence="3" id="KW-1185">Reference proteome</keyword>
<accession>A0A9P4TPB4</accession>
<feature type="region of interest" description="Disordered" evidence="1">
    <location>
        <begin position="1"/>
        <end position="28"/>
    </location>
</feature>
<dbReference type="AlphaFoldDB" id="A0A9P4TPB4"/>
<protein>
    <submittedName>
        <fullName evidence="2">Uncharacterized protein</fullName>
    </submittedName>
</protein>
<evidence type="ECO:0000313" key="3">
    <source>
        <dbReference type="Proteomes" id="UP000800093"/>
    </source>
</evidence>
<dbReference type="EMBL" id="ML986581">
    <property type="protein sequence ID" value="KAF2269961.1"/>
    <property type="molecule type" value="Genomic_DNA"/>
</dbReference>
<comment type="caution">
    <text evidence="2">The sequence shown here is derived from an EMBL/GenBank/DDBJ whole genome shotgun (WGS) entry which is preliminary data.</text>
</comment>
<gene>
    <name evidence="2" type="ORF">CC78DRAFT_508670</name>
</gene>
<proteinExistence type="predicted"/>
<reference evidence="3" key="1">
    <citation type="journal article" date="2020" name="Stud. Mycol.">
        <title>101 Dothideomycetes genomes: A test case for predicting lifestyles and emergence of pathogens.</title>
        <authorList>
            <person name="Haridas S."/>
            <person name="Albert R."/>
            <person name="Binder M."/>
            <person name="Bloem J."/>
            <person name="LaButti K."/>
            <person name="Salamov A."/>
            <person name="Andreopoulos B."/>
            <person name="Baker S."/>
            <person name="Barry K."/>
            <person name="Bills G."/>
            <person name="Bluhm B."/>
            <person name="Cannon C."/>
            <person name="Castanera R."/>
            <person name="Culley D."/>
            <person name="Daum C."/>
            <person name="Ezra D."/>
            <person name="Gonzalez J."/>
            <person name="Henrissat B."/>
            <person name="Kuo A."/>
            <person name="Liang C."/>
            <person name="Lipzen A."/>
            <person name="Lutzoni F."/>
            <person name="Magnuson J."/>
            <person name="Mondo S."/>
            <person name="Nolan M."/>
            <person name="Ohm R."/>
            <person name="Pangilinan J."/>
            <person name="Park H.-J."/>
            <person name="Ramirez L."/>
            <person name="Alfaro M."/>
            <person name="Sun H."/>
            <person name="Tritt A."/>
            <person name="Yoshinaga Y."/>
            <person name="Zwiers L.-H."/>
            <person name="Turgeon B."/>
            <person name="Goodwin S."/>
            <person name="Spatafora J."/>
            <person name="Crous P."/>
            <person name="Grigoriev I."/>
        </authorList>
    </citation>
    <scope>NUCLEOTIDE SEQUENCE [LARGE SCALE GENOMIC DNA]</scope>
    <source>
        <strain evidence="3">CBS 304.66</strain>
    </source>
</reference>
<evidence type="ECO:0000313" key="2">
    <source>
        <dbReference type="EMBL" id="KAF2269961.1"/>
    </source>
</evidence>
<organism evidence="2 3">
    <name type="scientific">Lojkania enalia</name>
    <dbReference type="NCBI Taxonomy" id="147567"/>
    <lineage>
        <taxon>Eukaryota</taxon>
        <taxon>Fungi</taxon>
        <taxon>Dikarya</taxon>
        <taxon>Ascomycota</taxon>
        <taxon>Pezizomycotina</taxon>
        <taxon>Dothideomycetes</taxon>
        <taxon>Pleosporomycetidae</taxon>
        <taxon>Pleosporales</taxon>
        <taxon>Pleosporales incertae sedis</taxon>
        <taxon>Lojkania</taxon>
    </lineage>
</organism>
<evidence type="ECO:0000256" key="1">
    <source>
        <dbReference type="SAM" id="MobiDB-lite"/>
    </source>
</evidence>
<dbReference type="Proteomes" id="UP000800093">
    <property type="component" value="Unassembled WGS sequence"/>
</dbReference>
<dbReference type="OrthoDB" id="3029913at2759"/>
<sequence length="1180" mass="132592">MSARKLTDGHMARAVRNAREPEVTDPKKLEKDQMRLYSFYKPSLQAGFYEIEATQRISSGEEHLEVTNTSADADPKHAIKPQEFEVVVPRFSLDRNIINSYYPPDGHEDEGRILPHLVLNDPHYPWEIAAGITTRSSEARSSKDDPRNMVPWVALLVFDPADLHLSKLEEAKALNLPGFTEETDMGKQNGSGTFSMPISDYFGKINKSAQINYAAGYNDRKEFTSLASLADPVDIIFPRKSLIQSMFTDKIQVSTSDGIKETDCIGVEQYKYLAHVRHINTEGCPDAGIEQEGLFSIVIASRTGALKEMVLEDNKWKELSTNMTQPRTQICHLVSIEHLDSTLGTWAIKSEVAIEERVGMVSLFSWVYTALPADPVNFVSTMRNLTENQQMLRADDKIISKLDTMETKNGPSKALAERLKRGYTLARWRTQTGEETSAFTRGPLIPLKAPHPPAPVTMPDCSTNSQDYQILDPETGLMDLSYSSAWQLGKLLAISDCAFNSALMRFRSVVRNTSADSARMIMNGMHSKTVVIQAIAGAVASIRDESNGDTSVSHRIRAPSDRQVATDVKDVEALPVFTDELRHSIEEITGAGTDEHGAPILYNGFNKEGPSNSDWPIIHSWMAEKLSLGGIPPQYIIPEPSFVPPESLRFFHIDDFWLDCLLDGALSVANHLDEDDDFVRREIKKRFNEYLATDVPEAGFKPQIPCYGFIIRSKLVKAMPDLRITVNWNNSDNRFPVCRWTRWDDQTLMCLLDREPEELNSIVLAQPQHQQRFALGSGINAENKKVDYVFRQLYTSSPGISPDEKKLINSNASEWLNFDTRCLYISKMASEINRELGQVGKEAYNDPTPNSCELGLELNDPSYYFKIRPPLGVDQTPRPRQRALFVREQNTTRVLLGEKDSISPRLRATQKQVKIQKVKSGAAGKAKQTQNATLRTTQTPHNQLLVQPFQPLLKSSVSMASSAAKFAASSTPQSNFSLTIFPDYRNPPVRQPARGGREKYPANDYIPTENIFYFDLIFSIRKRATSKTSTDKLIKIVFDIPIESTPRAHEALLGRNYDGPGVRMLSNQFFVPILQNDATKPFLHVILVPRAANFDYKLLCNDRKTVELGFRLAETNIAPTTPGKETYVEMEGKEKMVGVGKVLITWSEWYSTAAHPEGEAVVNSYAVLKLKTRDDQEIEM</sequence>
<name>A0A9P4TPB4_9PLEO</name>